<name>A0A3L8P561_9ACTN</name>
<evidence type="ECO:0000313" key="2">
    <source>
        <dbReference type="EMBL" id="RLV50274.1"/>
    </source>
</evidence>
<dbReference type="Pfam" id="PF00378">
    <property type="entry name" value="ECH_1"/>
    <property type="match status" value="1"/>
</dbReference>
<dbReference type="PANTHER" id="PTHR43802:SF1">
    <property type="entry name" value="IP11341P-RELATED"/>
    <property type="match status" value="1"/>
</dbReference>
<dbReference type="Proteomes" id="UP000281708">
    <property type="component" value="Unassembled WGS sequence"/>
</dbReference>
<dbReference type="OrthoDB" id="3207739at2"/>
<organism evidence="2 3">
    <name type="scientific">Nocardioides mangrovicus</name>
    <dbReference type="NCBI Taxonomy" id="2478913"/>
    <lineage>
        <taxon>Bacteria</taxon>
        <taxon>Bacillati</taxon>
        <taxon>Actinomycetota</taxon>
        <taxon>Actinomycetes</taxon>
        <taxon>Propionibacteriales</taxon>
        <taxon>Nocardioidaceae</taxon>
        <taxon>Nocardioides</taxon>
    </lineage>
</organism>
<dbReference type="EMBL" id="RDBE01000004">
    <property type="protein sequence ID" value="RLV50274.1"/>
    <property type="molecule type" value="Genomic_DNA"/>
</dbReference>
<dbReference type="InterPro" id="IPR001753">
    <property type="entry name" value="Enoyl-CoA_hydra/iso"/>
</dbReference>
<evidence type="ECO:0000256" key="1">
    <source>
        <dbReference type="ARBA" id="ARBA00005254"/>
    </source>
</evidence>
<comment type="similarity">
    <text evidence="1">Belongs to the enoyl-CoA hydratase/isomerase family.</text>
</comment>
<reference evidence="2 3" key="1">
    <citation type="submission" date="2018-10" db="EMBL/GenBank/DDBJ databases">
        <title>Marmoricola sp. 4Q3S-7 whole genome shotgun sequence.</title>
        <authorList>
            <person name="Li F."/>
        </authorList>
    </citation>
    <scope>NUCLEOTIDE SEQUENCE [LARGE SCALE GENOMIC DNA]</scope>
    <source>
        <strain evidence="2 3">4Q3S-7</strain>
    </source>
</reference>
<dbReference type="PANTHER" id="PTHR43802">
    <property type="entry name" value="ENOYL-COA HYDRATASE"/>
    <property type="match status" value="1"/>
</dbReference>
<dbReference type="SUPFAM" id="SSF52096">
    <property type="entry name" value="ClpP/crotonase"/>
    <property type="match status" value="1"/>
</dbReference>
<gene>
    <name evidence="2" type="ORF">D9V37_05350</name>
</gene>
<comment type="caution">
    <text evidence="2">The sequence shown here is derived from an EMBL/GenBank/DDBJ whole genome shotgun (WGS) entry which is preliminary data.</text>
</comment>
<proteinExistence type="inferred from homology"/>
<sequence>MMGPMNPAPAATTVLQHVLDATAGLEVADALVIESLAYSALLSGRAFGSWRESRPRRTIAAATQDPVLVRREGNGLHVTLNRPERRNAFSSAVREGLLDALAVASADPAVRRVVLDGAGPAFCSGGDLDEFGTAADPVAAHLLRVERSAGLAVHRLRDRVFPVLHGGCVGAGLEVPAFADHVVARADATFRLPELSMGLIPGAGGTVSIPRRIGRERFTRLATTGETIDAATALSWGLVDEVVP</sequence>
<keyword evidence="2" id="KW-0413">Isomerase</keyword>
<dbReference type="InterPro" id="IPR029045">
    <property type="entry name" value="ClpP/crotonase-like_dom_sf"/>
</dbReference>
<keyword evidence="3" id="KW-1185">Reference proteome</keyword>
<protein>
    <submittedName>
        <fullName evidence="2">Enoyl-CoA hydratase/isomerase family protein</fullName>
    </submittedName>
</protein>
<dbReference type="CDD" id="cd06558">
    <property type="entry name" value="crotonase-like"/>
    <property type="match status" value="1"/>
</dbReference>
<evidence type="ECO:0000313" key="3">
    <source>
        <dbReference type="Proteomes" id="UP000281708"/>
    </source>
</evidence>
<dbReference type="GO" id="GO:0016853">
    <property type="term" value="F:isomerase activity"/>
    <property type="evidence" value="ECO:0007669"/>
    <property type="project" value="UniProtKB-KW"/>
</dbReference>
<dbReference type="AlphaFoldDB" id="A0A3L8P561"/>
<accession>A0A3L8P561</accession>
<dbReference type="Gene3D" id="3.90.226.10">
    <property type="entry name" value="2-enoyl-CoA Hydratase, Chain A, domain 1"/>
    <property type="match status" value="1"/>
</dbReference>